<dbReference type="STRING" id="48256.CLHUN_16790"/>
<dbReference type="InterPro" id="IPR036390">
    <property type="entry name" value="WH_DNA-bd_sf"/>
</dbReference>
<keyword evidence="3" id="KW-0804">Transcription</keyword>
<comment type="caution">
    <text evidence="5">The sequence shown here is derived from an EMBL/GenBank/DDBJ whole genome shotgun (WGS) entry which is preliminary data.</text>
</comment>
<keyword evidence="1" id="KW-0805">Transcription regulation</keyword>
<dbReference type="GO" id="GO:0003700">
    <property type="term" value="F:DNA-binding transcription factor activity"/>
    <property type="evidence" value="ECO:0007669"/>
    <property type="project" value="InterPro"/>
</dbReference>
<accession>A0A1V4SKK5</accession>
<name>A0A1V4SKK5_RUMHU</name>
<dbReference type="PANTHER" id="PTHR33154:SF28">
    <property type="entry name" value="HTH-TYPE TRANSCRIPTIONAL REGULATOR YGAV-RELATED"/>
    <property type="match status" value="1"/>
</dbReference>
<dbReference type="Proteomes" id="UP000191554">
    <property type="component" value="Unassembled WGS sequence"/>
</dbReference>
<keyword evidence="6" id="KW-1185">Reference proteome</keyword>
<dbReference type="OrthoDB" id="9802016at2"/>
<dbReference type="GO" id="GO:0003677">
    <property type="term" value="F:DNA binding"/>
    <property type="evidence" value="ECO:0007669"/>
    <property type="project" value="UniProtKB-KW"/>
</dbReference>
<evidence type="ECO:0000256" key="2">
    <source>
        <dbReference type="ARBA" id="ARBA00023125"/>
    </source>
</evidence>
<dbReference type="PROSITE" id="PS50987">
    <property type="entry name" value="HTH_ARSR_2"/>
    <property type="match status" value="1"/>
</dbReference>
<dbReference type="InterPro" id="IPR011991">
    <property type="entry name" value="ArsR-like_HTH"/>
</dbReference>
<dbReference type="Gene3D" id="1.10.10.10">
    <property type="entry name" value="Winged helix-like DNA-binding domain superfamily/Winged helix DNA-binding domain"/>
    <property type="match status" value="1"/>
</dbReference>
<feature type="domain" description="HTH arsR-type" evidence="4">
    <location>
        <begin position="2"/>
        <end position="95"/>
    </location>
</feature>
<dbReference type="PRINTS" id="PR00778">
    <property type="entry name" value="HTHARSR"/>
</dbReference>
<dbReference type="EMBL" id="MZGX01000009">
    <property type="protein sequence ID" value="OPX44380.1"/>
    <property type="molecule type" value="Genomic_DNA"/>
</dbReference>
<dbReference type="Pfam" id="PF01022">
    <property type="entry name" value="HTH_5"/>
    <property type="match status" value="1"/>
</dbReference>
<reference evidence="5 6" key="1">
    <citation type="submission" date="2017-03" db="EMBL/GenBank/DDBJ databases">
        <title>Genome sequence of Clostridium hungatei DSM 14427.</title>
        <authorList>
            <person name="Poehlein A."/>
            <person name="Daniel R."/>
        </authorList>
    </citation>
    <scope>NUCLEOTIDE SEQUENCE [LARGE SCALE GENOMIC DNA]</scope>
    <source>
        <strain evidence="5 6">DSM 14427</strain>
    </source>
</reference>
<protein>
    <submittedName>
        <fullName evidence="5">Transcriptional repressor PagR</fullName>
    </submittedName>
</protein>
<keyword evidence="2" id="KW-0238">DNA-binding</keyword>
<organism evidence="5 6">
    <name type="scientific">Ruminiclostridium hungatei</name>
    <name type="common">Clostridium hungatei</name>
    <dbReference type="NCBI Taxonomy" id="48256"/>
    <lineage>
        <taxon>Bacteria</taxon>
        <taxon>Bacillati</taxon>
        <taxon>Bacillota</taxon>
        <taxon>Clostridia</taxon>
        <taxon>Eubacteriales</taxon>
        <taxon>Oscillospiraceae</taxon>
        <taxon>Ruminiclostridium</taxon>
    </lineage>
</organism>
<dbReference type="CDD" id="cd00090">
    <property type="entry name" value="HTH_ARSR"/>
    <property type="match status" value="1"/>
</dbReference>
<dbReference type="NCBIfam" id="NF033788">
    <property type="entry name" value="HTH_metalloreg"/>
    <property type="match status" value="1"/>
</dbReference>
<dbReference type="PANTHER" id="PTHR33154">
    <property type="entry name" value="TRANSCRIPTIONAL REGULATOR, ARSR FAMILY"/>
    <property type="match status" value="1"/>
</dbReference>
<sequence>MIDLKLYEIKAEKIKAIAHPQRLCIIKGLIEGGCNVTKIQECLGLPQSTVSQHLAKLKSAGIIAGSRNGLEICYRVVDEEIISVAKILLKDEIKI</sequence>
<evidence type="ECO:0000313" key="6">
    <source>
        <dbReference type="Proteomes" id="UP000191554"/>
    </source>
</evidence>
<dbReference type="SMART" id="SM00418">
    <property type="entry name" value="HTH_ARSR"/>
    <property type="match status" value="1"/>
</dbReference>
<dbReference type="AlphaFoldDB" id="A0A1V4SKK5"/>
<dbReference type="InterPro" id="IPR001845">
    <property type="entry name" value="HTH_ArsR_DNA-bd_dom"/>
</dbReference>
<proteinExistence type="predicted"/>
<dbReference type="SUPFAM" id="SSF46785">
    <property type="entry name" value="Winged helix' DNA-binding domain"/>
    <property type="match status" value="1"/>
</dbReference>
<evidence type="ECO:0000256" key="1">
    <source>
        <dbReference type="ARBA" id="ARBA00023015"/>
    </source>
</evidence>
<evidence type="ECO:0000313" key="5">
    <source>
        <dbReference type="EMBL" id="OPX44380.1"/>
    </source>
</evidence>
<dbReference type="InterPro" id="IPR051081">
    <property type="entry name" value="HTH_MetalResp_TranReg"/>
</dbReference>
<gene>
    <name evidence="5" type="primary">pagR</name>
    <name evidence="5" type="ORF">CLHUN_16790</name>
</gene>
<evidence type="ECO:0000256" key="3">
    <source>
        <dbReference type="ARBA" id="ARBA00023163"/>
    </source>
</evidence>
<dbReference type="InterPro" id="IPR036388">
    <property type="entry name" value="WH-like_DNA-bd_sf"/>
</dbReference>
<dbReference type="RefSeq" id="WP_080064125.1">
    <property type="nucleotide sequence ID" value="NZ_MZGX01000009.1"/>
</dbReference>
<evidence type="ECO:0000259" key="4">
    <source>
        <dbReference type="PROSITE" id="PS50987"/>
    </source>
</evidence>